<name>A0A3N2CPH3_9ACTN</name>
<gene>
    <name evidence="2" type="ORF">EDD33_0245</name>
</gene>
<sequence>MPDRVAPRDLPSTGRGAWAEPGVEEVAPGVHRLPLPLPMDGLRAVNVYVVEGEDGLTLVDGGWAIPTSRQVFEDGLRRLGHAPSDVRRFLVTHMHRDHYTQARVLGTELGCPVVLGSGERPNLASVHADAEAGDTRQAGTHARLRSAGAEHLHEAWLELAPRRPDALDAYAAPDTWLEHDQDLDVAGRRLRAVATPGHTRGHYVFADEAASLLFAGDHVLSTITPSIGFEPAYVRQPLRDYLSSLAKVLALPDLTLLPAHGPVTASSHARVHELLEHHDVRLAQSLEAVRAGARTAWEVACALPWTRRERHIDELGPFDQALAAFETLAHLELLALRADLARVAGDTVQFALPRRG</sequence>
<dbReference type="InterPro" id="IPR036866">
    <property type="entry name" value="RibonucZ/Hydroxyglut_hydro"/>
</dbReference>
<dbReference type="Gene3D" id="3.60.15.10">
    <property type="entry name" value="Ribonuclease Z/Hydroxyacylglutathione hydrolase-like"/>
    <property type="match status" value="1"/>
</dbReference>
<keyword evidence="3" id="KW-1185">Reference proteome</keyword>
<dbReference type="AlphaFoldDB" id="A0A3N2CPH3"/>
<dbReference type="InterPro" id="IPR001279">
    <property type="entry name" value="Metallo-B-lactamas"/>
</dbReference>
<dbReference type="RefSeq" id="WP_246003301.1">
    <property type="nucleotide sequence ID" value="NZ_RKHO01000001.1"/>
</dbReference>
<dbReference type="Gene3D" id="1.10.10.10">
    <property type="entry name" value="Winged helix-like DNA-binding domain superfamily/Winged helix DNA-binding domain"/>
    <property type="match status" value="1"/>
</dbReference>
<dbReference type="InterPro" id="IPR050662">
    <property type="entry name" value="Sec-metab_biosynth-thioest"/>
</dbReference>
<keyword evidence="2" id="KW-0378">Hydrolase</keyword>
<dbReference type="Pfam" id="PF00753">
    <property type="entry name" value="Lactamase_B"/>
    <property type="match status" value="1"/>
</dbReference>
<evidence type="ECO:0000313" key="2">
    <source>
        <dbReference type="EMBL" id="ROR89421.1"/>
    </source>
</evidence>
<feature type="domain" description="Metallo-beta-lactamase" evidence="1">
    <location>
        <begin position="44"/>
        <end position="260"/>
    </location>
</feature>
<dbReference type="GO" id="GO:0016787">
    <property type="term" value="F:hydrolase activity"/>
    <property type="evidence" value="ECO:0007669"/>
    <property type="project" value="UniProtKB-KW"/>
</dbReference>
<dbReference type="SMART" id="SM00849">
    <property type="entry name" value="Lactamase_B"/>
    <property type="match status" value="1"/>
</dbReference>
<evidence type="ECO:0000313" key="3">
    <source>
        <dbReference type="Proteomes" id="UP000281738"/>
    </source>
</evidence>
<comment type="caution">
    <text evidence="2">The sequence shown here is derived from an EMBL/GenBank/DDBJ whole genome shotgun (WGS) entry which is preliminary data.</text>
</comment>
<evidence type="ECO:0000259" key="1">
    <source>
        <dbReference type="SMART" id="SM00849"/>
    </source>
</evidence>
<dbReference type="EMBL" id="RKHO01000001">
    <property type="protein sequence ID" value="ROR89421.1"/>
    <property type="molecule type" value="Genomic_DNA"/>
</dbReference>
<dbReference type="PANTHER" id="PTHR23131">
    <property type="entry name" value="ENDORIBONUCLEASE LACTB2"/>
    <property type="match status" value="1"/>
</dbReference>
<organism evidence="2 3">
    <name type="scientific">Nocardioides aurantiacus</name>
    <dbReference type="NCBI Taxonomy" id="86796"/>
    <lineage>
        <taxon>Bacteria</taxon>
        <taxon>Bacillati</taxon>
        <taxon>Actinomycetota</taxon>
        <taxon>Actinomycetes</taxon>
        <taxon>Propionibacteriales</taxon>
        <taxon>Nocardioidaceae</taxon>
        <taxon>Nocardioides</taxon>
    </lineage>
</organism>
<proteinExistence type="predicted"/>
<reference evidence="2 3" key="1">
    <citation type="submission" date="2018-11" db="EMBL/GenBank/DDBJ databases">
        <title>Sequencing the genomes of 1000 actinobacteria strains.</title>
        <authorList>
            <person name="Klenk H.-P."/>
        </authorList>
    </citation>
    <scope>NUCLEOTIDE SEQUENCE [LARGE SCALE GENOMIC DNA]</scope>
    <source>
        <strain evidence="2 3">DSM 12652</strain>
    </source>
</reference>
<accession>A0A3N2CPH3</accession>
<dbReference type="InterPro" id="IPR036388">
    <property type="entry name" value="WH-like_DNA-bd_sf"/>
</dbReference>
<dbReference type="PANTHER" id="PTHR23131:SF4">
    <property type="entry name" value="METALLO-BETA-LACTAMASE SUPERFAMILY POTEIN"/>
    <property type="match status" value="1"/>
</dbReference>
<dbReference type="SUPFAM" id="SSF56281">
    <property type="entry name" value="Metallo-hydrolase/oxidoreductase"/>
    <property type="match status" value="1"/>
</dbReference>
<protein>
    <submittedName>
        <fullName evidence="2">Glyoxylase-like metal-dependent hydrolase (Beta-lactamase superfamily II)</fullName>
    </submittedName>
</protein>
<dbReference type="Proteomes" id="UP000281738">
    <property type="component" value="Unassembled WGS sequence"/>
</dbReference>